<dbReference type="NCBIfam" id="TIGR02300">
    <property type="entry name" value="FYDLN_acid"/>
    <property type="match status" value="1"/>
</dbReference>
<dbReference type="Pfam" id="PF09538">
    <property type="entry name" value="FYDLN_acid"/>
    <property type="match status" value="1"/>
</dbReference>
<sequence length="129" mass="13689">MARPELGLKRQCMSCGAKFYDLGRDPIVCPKCGTVYQAAALPMGRIPAAVAARRPAPVVDDEPEAATGDVELVSLEDAEAAETGAETTGDDVLDVEDEGPDDTFLEEEEEGDDDVSDLIDGDIEDDEEA</sequence>
<dbReference type="RefSeq" id="WP_149819737.1">
    <property type="nucleotide sequence ID" value="NZ_VUOA01000030.1"/>
</dbReference>
<feature type="region of interest" description="Disordered" evidence="1">
    <location>
        <begin position="57"/>
        <end position="129"/>
    </location>
</feature>
<proteinExistence type="predicted"/>
<gene>
    <name evidence="2" type="ORF">F0L46_17065</name>
</gene>
<organism evidence="2 3">
    <name type="scientific">Salinarimonas soli</name>
    <dbReference type="NCBI Taxonomy" id="1638099"/>
    <lineage>
        <taxon>Bacteria</taxon>
        <taxon>Pseudomonadati</taxon>
        <taxon>Pseudomonadota</taxon>
        <taxon>Alphaproteobacteria</taxon>
        <taxon>Hyphomicrobiales</taxon>
        <taxon>Salinarimonadaceae</taxon>
        <taxon>Salinarimonas</taxon>
    </lineage>
</organism>
<dbReference type="Proteomes" id="UP000323142">
    <property type="component" value="Unassembled WGS sequence"/>
</dbReference>
<reference evidence="2 3" key="2">
    <citation type="submission" date="2019-09" db="EMBL/GenBank/DDBJ databases">
        <authorList>
            <person name="Jin C."/>
        </authorList>
    </citation>
    <scope>NUCLEOTIDE SEQUENCE [LARGE SCALE GENOMIC DNA]</scope>
    <source>
        <strain evidence="2 3">BN140002</strain>
    </source>
</reference>
<evidence type="ECO:0000313" key="3">
    <source>
        <dbReference type="Proteomes" id="UP000323142"/>
    </source>
</evidence>
<keyword evidence="3" id="KW-1185">Reference proteome</keyword>
<dbReference type="InterPro" id="IPR012644">
    <property type="entry name" value="CHP02300_FYDLN_acid"/>
</dbReference>
<comment type="caution">
    <text evidence="2">The sequence shown here is derived from an EMBL/GenBank/DDBJ whole genome shotgun (WGS) entry which is preliminary data.</text>
</comment>
<name>A0A5B2VAF7_9HYPH</name>
<reference evidence="2 3" key="1">
    <citation type="submission" date="2019-09" db="EMBL/GenBank/DDBJ databases">
        <title>Salinarimonas rosea gen. nov., sp. nov., a new member of the a-2 subgroup of the Proteobacteria.</title>
        <authorList>
            <person name="Liu J."/>
        </authorList>
    </citation>
    <scope>NUCLEOTIDE SEQUENCE [LARGE SCALE GENOMIC DNA]</scope>
    <source>
        <strain evidence="2 3">BN140002</strain>
    </source>
</reference>
<protein>
    <submittedName>
        <fullName evidence="2">TIGR02300 family protein</fullName>
    </submittedName>
</protein>
<dbReference type="AlphaFoldDB" id="A0A5B2VAF7"/>
<dbReference type="EMBL" id="VUOA01000030">
    <property type="protein sequence ID" value="KAA2235974.1"/>
    <property type="molecule type" value="Genomic_DNA"/>
</dbReference>
<dbReference type="OrthoDB" id="9815689at2"/>
<accession>A0A5B2VAF7</accession>
<evidence type="ECO:0000313" key="2">
    <source>
        <dbReference type="EMBL" id="KAA2235974.1"/>
    </source>
</evidence>
<feature type="compositionally biased region" description="Acidic residues" evidence="1">
    <location>
        <begin position="88"/>
        <end position="129"/>
    </location>
</feature>
<evidence type="ECO:0000256" key="1">
    <source>
        <dbReference type="SAM" id="MobiDB-lite"/>
    </source>
</evidence>